<dbReference type="OrthoDB" id="2527272at2759"/>
<organism evidence="2 3">
    <name type="scientific">Hebeloma cylindrosporum</name>
    <dbReference type="NCBI Taxonomy" id="76867"/>
    <lineage>
        <taxon>Eukaryota</taxon>
        <taxon>Fungi</taxon>
        <taxon>Dikarya</taxon>
        <taxon>Basidiomycota</taxon>
        <taxon>Agaricomycotina</taxon>
        <taxon>Agaricomycetes</taxon>
        <taxon>Agaricomycetidae</taxon>
        <taxon>Agaricales</taxon>
        <taxon>Agaricineae</taxon>
        <taxon>Hymenogastraceae</taxon>
        <taxon>Hebeloma</taxon>
    </lineage>
</organism>
<accession>A0A0C3BYQ7</accession>
<sequence length="55" mass="6337">CAYDNCTNDLSNSRGESLCDIHHVMLGAQCLVYNCNNKRVERTLACQQHQSQWHK</sequence>
<dbReference type="Pfam" id="PF18721">
    <property type="entry name" value="CxC6"/>
    <property type="match status" value="1"/>
</dbReference>
<name>A0A0C3BYQ7_HEBCY</name>
<gene>
    <name evidence="2" type="ORF">M413DRAFT_46121</name>
</gene>
<protein>
    <recommendedName>
        <fullName evidence="1">CxC6 like cysteine cluster associated with KDZ domain-containing protein</fullName>
    </recommendedName>
</protein>
<dbReference type="HOGENOM" id="CLU_191884_0_0_1"/>
<dbReference type="Proteomes" id="UP000053424">
    <property type="component" value="Unassembled WGS sequence"/>
</dbReference>
<reference evidence="3" key="2">
    <citation type="submission" date="2015-01" db="EMBL/GenBank/DDBJ databases">
        <title>Evolutionary Origins and Diversification of the Mycorrhizal Mutualists.</title>
        <authorList>
            <consortium name="DOE Joint Genome Institute"/>
            <consortium name="Mycorrhizal Genomics Consortium"/>
            <person name="Kohler A."/>
            <person name="Kuo A."/>
            <person name="Nagy L.G."/>
            <person name="Floudas D."/>
            <person name="Copeland A."/>
            <person name="Barry K.W."/>
            <person name="Cichocki N."/>
            <person name="Veneault-Fourrey C."/>
            <person name="LaButti K."/>
            <person name="Lindquist E.A."/>
            <person name="Lipzen A."/>
            <person name="Lundell T."/>
            <person name="Morin E."/>
            <person name="Murat C."/>
            <person name="Riley R."/>
            <person name="Ohm R."/>
            <person name="Sun H."/>
            <person name="Tunlid A."/>
            <person name="Henrissat B."/>
            <person name="Grigoriev I.V."/>
            <person name="Hibbett D.S."/>
            <person name="Martin F."/>
        </authorList>
    </citation>
    <scope>NUCLEOTIDE SEQUENCE [LARGE SCALE GENOMIC DNA]</scope>
    <source>
        <strain evidence="3">h7</strain>
    </source>
</reference>
<dbReference type="EMBL" id="KN831799">
    <property type="protein sequence ID" value="KIM37164.1"/>
    <property type="molecule type" value="Genomic_DNA"/>
</dbReference>
<keyword evidence="3" id="KW-1185">Reference proteome</keyword>
<feature type="domain" description="CxC6 like cysteine cluster associated with KDZ" evidence="1">
    <location>
        <begin position="1"/>
        <end position="54"/>
    </location>
</feature>
<dbReference type="InterPro" id="IPR040898">
    <property type="entry name" value="CxC6"/>
</dbReference>
<dbReference type="AlphaFoldDB" id="A0A0C3BYQ7"/>
<evidence type="ECO:0000313" key="2">
    <source>
        <dbReference type="EMBL" id="KIM37164.1"/>
    </source>
</evidence>
<proteinExistence type="predicted"/>
<feature type="non-terminal residue" evidence="2">
    <location>
        <position position="1"/>
    </location>
</feature>
<feature type="non-terminal residue" evidence="2">
    <location>
        <position position="55"/>
    </location>
</feature>
<reference evidence="2 3" key="1">
    <citation type="submission" date="2014-04" db="EMBL/GenBank/DDBJ databases">
        <authorList>
            <consortium name="DOE Joint Genome Institute"/>
            <person name="Kuo A."/>
            <person name="Gay G."/>
            <person name="Dore J."/>
            <person name="Kohler A."/>
            <person name="Nagy L.G."/>
            <person name="Floudas D."/>
            <person name="Copeland A."/>
            <person name="Barry K.W."/>
            <person name="Cichocki N."/>
            <person name="Veneault-Fourrey C."/>
            <person name="LaButti K."/>
            <person name="Lindquist E.A."/>
            <person name="Lipzen A."/>
            <person name="Lundell T."/>
            <person name="Morin E."/>
            <person name="Murat C."/>
            <person name="Sun H."/>
            <person name="Tunlid A."/>
            <person name="Henrissat B."/>
            <person name="Grigoriev I.V."/>
            <person name="Hibbett D.S."/>
            <person name="Martin F."/>
            <person name="Nordberg H.P."/>
            <person name="Cantor M.N."/>
            <person name="Hua S.X."/>
        </authorList>
    </citation>
    <scope>NUCLEOTIDE SEQUENCE [LARGE SCALE GENOMIC DNA]</scope>
    <source>
        <strain evidence="3">h7</strain>
    </source>
</reference>
<evidence type="ECO:0000259" key="1">
    <source>
        <dbReference type="Pfam" id="PF18721"/>
    </source>
</evidence>
<evidence type="ECO:0000313" key="3">
    <source>
        <dbReference type="Proteomes" id="UP000053424"/>
    </source>
</evidence>